<dbReference type="EMBL" id="CAJMWZ010007176">
    <property type="protein sequence ID" value="CAE6533758.1"/>
    <property type="molecule type" value="Genomic_DNA"/>
</dbReference>
<evidence type="ECO:0000256" key="1">
    <source>
        <dbReference type="ARBA" id="ARBA00023002"/>
    </source>
</evidence>
<dbReference type="GO" id="GO:0045174">
    <property type="term" value="F:glutathione dehydrogenase (ascorbate) activity"/>
    <property type="evidence" value="ECO:0007669"/>
    <property type="project" value="UniProtKB-ARBA"/>
</dbReference>
<dbReference type="InterPro" id="IPR004045">
    <property type="entry name" value="Glutathione_S-Trfase_N"/>
</dbReference>
<dbReference type="Gene3D" id="1.20.1050.10">
    <property type="match status" value="1"/>
</dbReference>
<dbReference type="Proteomes" id="UP000663850">
    <property type="component" value="Unassembled WGS sequence"/>
</dbReference>
<dbReference type="InterPro" id="IPR050983">
    <property type="entry name" value="GST_Omega/HSP26"/>
</dbReference>
<dbReference type="CDD" id="cd00570">
    <property type="entry name" value="GST_N_family"/>
    <property type="match status" value="1"/>
</dbReference>
<dbReference type="PROSITE" id="PS50404">
    <property type="entry name" value="GST_NTER"/>
    <property type="match status" value="1"/>
</dbReference>
<feature type="domain" description="GST C-terminal" evidence="3">
    <location>
        <begin position="135"/>
        <end position="269"/>
    </location>
</feature>
<feature type="domain" description="GST N-terminal" evidence="2">
    <location>
        <begin position="39"/>
        <end position="130"/>
    </location>
</feature>
<evidence type="ECO:0000313" key="4">
    <source>
        <dbReference type="EMBL" id="CAE6533758.1"/>
    </source>
</evidence>
<comment type="caution">
    <text evidence="4">The sequence shown here is derived from an EMBL/GenBank/DDBJ whole genome shotgun (WGS) entry which is preliminary data.</text>
</comment>
<evidence type="ECO:0000313" key="5">
    <source>
        <dbReference type="Proteomes" id="UP000663850"/>
    </source>
</evidence>
<dbReference type="PROSITE" id="PS50405">
    <property type="entry name" value="GST_CTER"/>
    <property type="match status" value="1"/>
</dbReference>
<dbReference type="Gene3D" id="3.40.30.10">
    <property type="entry name" value="Glutaredoxin"/>
    <property type="match status" value="1"/>
</dbReference>
<evidence type="ECO:0008006" key="6">
    <source>
        <dbReference type="Google" id="ProtNLM"/>
    </source>
</evidence>
<evidence type="ECO:0000259" key="2">
    <source>
        <dbReference type="PROSITE" id="PS50404"/>
    </source>
</evidence>
<sequence length="280" mass="31360">MADENDERALQCRVFFLESGSLNSSHRRTRVTLCWVVSIYLHASNYKICPFAQRTVIALEEAKADYTTYEIDLSNKPEWYAPKVNPASKVPAIAYGGPKVDPTNPSPESVKIAESLVLLEFIADLYPTSSLLSADPVERAQTRFIIDLFSTKVLPSFFAFAWNGESQEPLYNGLLALQEQLELYAKPFLGGDKINIADAAVAPFLARLEAQLRNDVGGFATGEGPKIYNEIFKGERFKTLSNYAQALLARETIKKSFPEDKFLERAKDRVQEIRKAKAHA</sequence>
<organism evidence="4 5">
    <name type="scientific">Rhizoctonia solani</name>
    <dbReference type="NCBI Taxonomy" id="456999"/>
    <lineage>
        <taxon>Eukaryota</taxon>
        <taxon>Fungi</taxon>
        <taxon>Dikarya</taxon>
        <taxon>Basidiomycota</taxon>
        <taxon>Agaricomycotina</taxon>
        <taxon>Agaricomycetes</taxon>
        <taxon>Cantharellales</taxon>
        <taxon>Ceratobasidiaceae</taxon>
        <taxon>Rhizoctonia</taxon>
    </lineage>
</organism>
<dbReference type="SFLD" id="SFLDS00019">
    <property type="entry name" value="Glutathione_Transferase_(cytos"/>
    <property type="match status" value="1"/>
</dbReference>
<keyword evidence="1" id="KW-0560">Oxidoreductase</keyword>
<dbReference type="InterPro" id="IPR005442">
    <property type="entry name" value="GST_omega"/>
</dbReference>
<accession>A0A8H3DNM5</accession>
<dbReference type="SUPFAM" id="SSF52833">
    <property type="entry name" value="Thioredoxin-like"/>
    <property type="match status" value="1"/>
</dbReference>
<dbReference type="PRINTS" id="PR01625">
    <property type="entry name" value="GSTRNSFRASEO"/>
</dbReference>
<dbReference type="PANTHER" id="PTHR43968:SF6">
    <property type="entry name" value="GLUTATHIONE S-TRANSFERASE OMEGA"/>
    <property type="match status" value="1"/>
</dbReference>
<dbReference type="InterPro" id="IPR036249">
    <property type="entry name" value="Thioredoxin-like_sf"/>
</dbReference>
<dbReference type="SFLD" id="SFLDG00358">
    <property type="entry name" value="Main_(cytGST)"/>
    <property type="match status" value="1"/>
</dbReference>
<dbReference type="PANTHER" id="PTHR43968">
    <property type="match status" value="1"/>
</dbReference>
<dbReference type="AlphaFoldDB" id="A0A8H3DNM5"/>
<dbReference type="InterPro" id="IPR010987">
    <property type="entry name" value="Glutathione-S-Trfase_C-like"/>
</dbReference>
<dbReference type="InterPro" id="IPR040079">
    <property type="entry name" value="Glutathione_S-Trfase"/>
</dbReference>
<dbReference type="InterPro" id="IPR036282">
    <property type="entry name" value="Glutathione-S-Trfase_C_sf"/>
</dbReference>
<dbReference type="GO" id="GO:0004364">
    <property type="term" value="F:glutathione transferase activity"/>
    <property type="evidence" value="ECO:0007669"/>
    <property type="project" value="InterPro"/>
</dbReference>
<name>A0A8H3DNM5_9AGAM</name>
<gene>
    <name evidence="4" type="ORF">RDB_LOCUS135601</name>
</gene>
<evidence type="ECO:0000259" key="3">
    <source>
        <dbReference type="PROSITE" id="PS50405"/>
    </source>
</evidence>
<protein>
    <recommendedName>
        <fullName evidence="6">Glutathione S-transferase C-terminal-like protein</fullName>
    </recommendedName>
</protein>
<dbReference type="SUPFAM" id="SSF47616">
    <property type="entry name" value="GST C-terminal domain-like"/>
    <property type="match status" value="1"/>
</dbReference>
<reference evidence="4" key="1">
    <citation type="submission" date="2021-01" db="EMBL/GenBank/DDBJ databases">
        <authorList>
            <person name="Kaushik A."/>
        </authorList>
    </citation>
    <scope>NUCLEOTIDE SEQUENCE</scope>
    <source>
        <strain evidence="4">Type strain: AG8-Rh-89/</strain>
    </source>
</reference>
<dbReference type="Pfam" id="PF13409">
    <property type="entry name" value="GST_N_2"/>
    <property type="match status" value="1"/>
</dbReference>
<proteinExistence type="predicted"/>
<dbReference type="GO" id="GO:0005737">
    <property type="term" value="C:cytoplasm"/>
    <property type="evidence" value="ECO:0007669"/>
    <property type="project" value="InterPro"/>
</dbReference>